<dbReference type="EMBL" id="CADEAL010001851">
    <property type="protein sequence ID" value="CAB1436082.1"/>
    <property type="molecule type" value="Genomic_DNA"/>
</dbReference>
<feature type="region of interest" description="Disordered" evidence="1">
    <location>
        <begin position="382"/>
        <end position="406"/>
    </location>
</feature>
<keyword evidence="3" id="KW-1185">Reference proteome</keyword>
<dbReference type="Proteomes" id="UP001153269">
    <property type="component" value="Unassembled WGS sequence"/>
</dbReference>
<dbReference type="AlphaFoldDB" id="A0A9N7USS6"/>
<name>A0A9N7USS6_PLEPL</name>
<comment type="caution">
    <text evidence="2">The sequence shown here is derived from an EMBL/GenBank/DDBJ whole genome shotgun (WGS) entry which is preliminary data.</text>
</comment>
<evidence type="ECO:0000313" key="3">
    <source>
        <dbReference type="Proteomes" id="UP001153269"/>
    </source>
</evidence>
<protein>
    <submittedName>
        <fullName evidence="2">Uncharacterized protein</fullName>
    </submittedName>
</protein>
<organism evidence="2 3">
    <name type="scientific">Pleuronectes platessa</name>
    <name type="common">European plaice</name>
    <dbReference type="NCBI Taxonomy" id="8262"/>
    <lineage>
        <taxon>Eukaryota</taxon>
        <taxon>Metazoa</taxon>
        <taxon>Chordata</taxon>
        <taxon>Craniata</taxon>
        <taxon>Vertebrata</taxon>
        <taxon>Euteleostomi</taxon>
        <taxon>Actinopterygii</taxon>
        <taxon>Neopterygii</taxon>
        <taxon>Teleostei</taxon>
        <taxon>Neoteleostei</taxon>
        <taxon>Acanthomorphata</taxon>
        <taxon>Carangaria</taxon>
        <taxon>Pleuronectiformes</taxon>
        <taxon>Pleuronectoidei</taxon>
        <taxon>Pleuronectidae</taxon>
        <taxon>Pleuronectes</taxon>
    </lineage>
</organism>
<accession>A0A9N7USS6</accession>
<gene>
    <name evidence="2" type="ORF">PLEPLA_LOCUS24097</name>
</gene>
<proteinExistence type="predicted"/>
<evidence type="ECO:0000256" key="1">
    <source>
        <dbReference type="SAM" id="MobiDB-lite"/>
    </source>
</evidence>
<feature type="region of interest" description="Disordered" evidence="1">
    <location>
        <begin position="1"/>
        <end position="136"/>
    </location>
</feature>
<feature type="compositionally biased region" description="Basic and acidic residues" evidence="1">
    <location>
        <begin position="8"/>
        <end position="36"/>
    </location>
</feature>
<reference evidence="2" key="1">
    <citation type="submission" date="2020-03" db="EMBL/GenBank/DDBJ databases">
        <authorList>
            <person name="Weist P."/>
        </authorList>
    </citation>
    <scope>NUCLEOTIDE SEQUENCE</scope>
</reference>
<sequence length="428" mass="49311">MGCLGNSKTEDQRIDEKAQREANKKIEKQLQKERQALSKASNTGSRRARDQTDDRRLQDKMSSRAGGKCIWKRAPHTRDAPHPAKSNWLYNTPPGGARERRRKTPCEADEDPTRQNGRSNAESSDERNSQERPPARYVQCEHTRLRRTLVSRCSDVNRPSLCVEEAARTLNRGQGGLMAPRHDRHSPRVNCGFSPRPTAVACWAQSSECKAAKYSALSSLSFLLFSWTCPDHGWYLPPRRGRHASYLLSGTLFHFIITISRICPRMPITLSLFPSLHRLPEWGERKVVIDTSLIGMKFGLMPAHRAQGHCHGPTFDSFTTPWIYFERDSTQYMSEHRAYRMRKDNEGSCRFNAQPPPKHRKLKRQLDKTYRPMPHIMYRARVQNPLPQPHTSKRKHARENETSTKCQDIRKNVKDAPRVLIRRTSTAL</sequence>
<evidence type="ECO:0000313" key="2">
    <source>
        <dbReference type="EMBL" id="CAB1436082.1"/>
    </source>
</evidence>
<feature type="compositionally biased region" description="Basic and acidic residues" evidence="1">
    <location>
        <begin position="47"/>
        <end position="62"/>
    </location>
</feature>
<feature type="compositionally biased region" description="Basic and acidic residues" evidence="1">
    <location>
        <begin position="124"/>
        <end position="136"/>
    </location>
</feature>